<accession>A0A557QCB9</accession>
<name>A0A557QCB9_9RHOO</name>
<dbReference type="RefSeq" id="WP_144311371.1">
    <property type="nucleotide sequence ID" value="NZ_VMNK01000030.1"/>
</dbReference>
<proteinExistence type="predicted"/>
<reference evidence="2 3" key="1">
    <citation type="submission" date="2019-07" db="EMBL/GenBank/DDBJ databases">
        <title>The pathways for chlorine oxyanion respiration interact through the shared metabolite chlorate.</title>
        <authorList>
            <person name="Barnum T.P."/>
            <person name="Cheng Y."/>
            <person name="Hill K.A."/>
            <person name="Lucas L.N."/>
            <person name="Carlson H.K."/>
            <person name="Coates J.D."/>
        </authorList>
    </citation>
    <scope>NUCLEOTIDE SEQUENCE [LARGE SCALE GENOMIC DNA]</scope>
    <source>
        <strain evidence="2 3">SFB-3</strain>
    </source>
</reference>
<dbReference type="InterPro" id="IPR000182">
    <property type="entry name" value="GNAT_dom"/>
</dbReference>
<dbReference type="InterPro" id="IPR016181">
    <property type="entry name" value="Acyl_CoA_acyltransferase"/>
</dbReference>
<gene>
    <name evidence="2" type="ORF">FHP91_20885</name>
</gene>
<dbReference type="Gene3D" id="3.40.630.30">
    <property type="match status" value="1"/>
</dbReference>
<comment type="caution">
    <text evidence="2">The sequence shown here is derived from an EMBL/GenBank/DDBJ whole genome shotgun (WGS) entry which is preliminary data.</text>
</comment>
<dbReference type="PROSITE" id="PS51186">
    <property type="entry name" value="GNAT"/>
    <property type="match status" value="1"/>
</dbReference>
<dbReference type="SUPFAM" id="SSF55729">
    <property type="entry name" value="Acyl-CoA N-acyltransferases (Nat)"/>
    <property type="match status" value="1"/>
</dbReference>
<sequence>MKRPRVRQTRKEDIPALIELQARVYPSIPPWSRRKLREQLEVFPQGQVVAETDDGVVGCASSMIVLWDDWAESHTWKEITGAGTFENHDPEGKTLYGAEVFVAPEMQGSGVGHLLYEARRTLCRAMNLRRIIACGRLPGYHRYADEMSAEFYAQKVVWGDLRDQVLSFQIKEGFSYCGVIEGYIPEDEESHGCASVIVWLNRDYDPTRPTTIPEEIAL</sequence>
<dbReference type="EMBL" id="VMNK01000030">
    <property type="protein sequence ID" value="TVO50557.1"/>
    <property type="molecule type" value="Genomic_DNA"/>
</dbReference>
<evidence type="ECO:0000259" key="1">
    <source>
        <dbReference type="PROSITE" id="PS51186"/>
    </source>
</evidence>
<dbReference type="CDD" id="cd04301">
    <property type="entry name" value="NAT_SF"/>
    <property type="match status" value="1"/>
</dbReference>
<dbReference type="AlphaFoldDB" id="A0A557QCB9"/>
<evidence type="ECO:0000313" key="2">
    <source>
        <dbReference type="EMBL" id="TVO50557.1"/>
    </source>
</evidence>
<dbReference type="Proteomes" id="UP000319502">
    <property type="component" value="Unassembled WGS sequence"/>
</dbReference>
<evidence type="ECO:0000313" key="3">
    <source>
        <dbReference type="Proteomes" id="UP000319502"/>
    </source>
</evidence>
<protein>
    <submittedName>
        <fullName evidence="2">GNAT family N-acetyltransferase</fullName>
    </submittedName>
</protein>
<dbReference type="Pfam" id="PF00583">
    <property type="entry name" value="Acetyltransf_1"/>
    <property type="match status" value="1"/>
</dbReference>
<feature type="domain" description="N-acetyltransferase" evidence="1">
    <location>
        <begin position="4"/>
        <end position="203"/>
    </location>
</feature>
<organism evidence="2 3">
    <name type="scientific">Denitromonas halophila</name>
    <dbReference type="NCBI Taxonomy" id="1629404"/>
    <lineage>
        <taxon>Bacteria</taxon>
        <taxon>Pseudomonadati</taxon>
        <taxon>Pseudomonadota</taxon>
        <taxon>Betaproteobacteria</taxon>
        <taxon>Rhodocyclales</taxon>
        <taxon>Zoogloeaceae</taxon>
        <taxon>Denitromonas</taxon>
    </lineage>
</organism>
<keyword evidence="3" id="KW-1185">Reference proteome</keyword>
<dbReference type="OrthoDB" id="9811121at2"/>
<dbReference type="GO" id="GO:0016747">
    <property type="term" value="F:acyltransferase activity, transferring groups other than amino-acyl groups"/>
    <property type="evidence" value="ECO:0007669"/>
    <property type="project" value="InterPro"/>
</dbReference>
<keyword evidence="2" id="KW-0808">Transferase</keyword>